<feature type="domain" description="DUF218" evidence="2">
    <location>
        <begin position="38"/>
        <end position="159"/>
    </location>
</feature>
<evidence type="ECO:0000259" key="2">
    <source>
        <dbReference type="Pfam" id="PF02698"/>
    </source>
</evidence>
<name>A0AAF0CIP0_9PROT</name>
<dbReference type="Proteomes" id="UP001214043">
    <property type="component" value="Chromosome"/>
</dbReference>
<dbReference type="EMBL" id="CP118166">
    <property type="protein sequence ID" value="WDI33057.1"/>
    <property type="molecule type" value="Genomic_DNA"/>
</dbReference>
<dbReference type="GO" id="GO:0006099">
    <property type="term" value="P:tricarboxylic acid cycle"/>
    <property type="evidence" value="ECO:0007669"/>
    <property type="project" value="UniProtKB-KW"/>
</dbReference>
<gene>
    <name evidence="3" type="ORF">PUV54_07595</name>
</gene>
<keyword evidence="4" id="KW-1185">Reference proteome</keyword>
<dbReference type="SUPFAM" id="SSF52210">
    <property type="entry name" value="Succinyl-CoA synthetase domains"/>
    <property type="match status" value="1"/>
</dbReference>
<dbReference type="AlphaFoldDB" id="A0AAF0CIP0"/>
<proteinExistence type="predicted"/>
<dbReference type="InterPro" id="IPR016102">
    <property type="entry name" value="Succinyl-CoA_synth-like"/>
</dbReference>
<evidence type="ECO:0000313" key="3">
    <source>
        <dbReference type="EMBL" id="WDI33057.1"/>
    </source>
</evidence>
<dbReference type="RefSeq" id="WP_274495016.1">
    <property type="nucleotide sequence ID" value="NZ_CP118166.1"/>
</dbReference>
<dbReference type="CDD" id="cd06259">
    <property type="entry name" value="YdcF-like"/>
    <property type="match status" value="1"/>
</dbReference>
<evidence type="ECO:0000313" key="4">
    <source>
        <dbReference type="Proteomes" id="UP001214043"/>
    </source>
</evidence>
<accession>A0AAF0CIP0</accession>
<keyword evidence="1" id="KW-0816">Tricarboxylic acid cycle</keyword>
<sequence>MKSVLSVLTGIALLWVLGFAVFVWRLPAPTTENPKLADGVVVFTGGGGARISAAMSVFSDGAGERLLISGVHPDTSLARLSELWRGEADRFSCCVDLGHEALSTEGNANELAAWATSNKFSSIILVTSDYHMPRAIIATRAKMKNAIITPHPVASGYLDAKGRPASIKATGNLAGEYSKFLLAYAAALFA</sequence>
<dbReference type="InterPro" id="IPR003848">
    <property type="entry name" value="DUF218"/>
</dbReference>
<reference evidence="3" key="1">
    <citation type="submission" date="2023-02" db="EMBL/GenBank/DDBJ databases">
        <title>Genome sequence of Hyphococcus flavus.</title>
        <authorList>
            <person name="Rong J.-C."/>
            <person name="Zhao Q."/>
            <person name="Yi M."/>
            <person name="Wu J.-Y."/>
        </authorList>
    </citation>
    <scope>NUCLEOTIDE SEQUENCE</scope>
    <source>
        <strain evidence="3">MCCC 1K03223</strain>
    </source>
</reference>
<evidence type="ECO:0000256" key="1">
    <source>
        <dbReference type="ARBA" id="ARBA00022532"/>
    </source>
</evidence>
<organism evidence="3 4">
    <name type="scientific">Hyphococcus flavus</name>
    <dbReference type="NCBI Taxonomy" id="1866326"/>
    <lineage>
        <taxon>Bacteria</taxon>
        <taxon>Pseudomonadati</taxon>
        <taxon>Pseudomonadota</taxon>
        <taxon>Alphaproteobacteria</taxon>
        <taxon>Parvularculales</taxon>
        <taxon>Parvularculaceae</taxon>
        <taxon>Hyphococcus</taxon>
    </lineage>
</organism>
<dbReference type="KEGG" id="hfl:PUV54_07595"/>
<dbReference type="Pfam" id="PF02698">
    <property type="entry name" value="DUF218"/>
    <property type="match status" value="1"/>
</dbReference>
<protein>
    <submittedName>
        <fullName evidence="3">YdcF family protein</fullName>
    </submittedName>
</protein>